<protein>
    <submittedName>
        <fullName evidence="2">Uncharacterized protein</fullName>
    </submittedName>
</protein>
<dbReference type="PANTHER" id="PTHR10811">
    <property type="entry name" value="FRINGE-RELATED"/>
    <property type="match status" value="1"/>
</dbReference>
<evidence type="ECO:0000256" key="1">
    <source>
        <dbReference type="SAM" id="Phobius"/>
    </source>
</evidence>
<reference evidence="2 3" key="1">
    <citation type="journal article" date="2021" name="BMC Genomics">
        <title>Datura genome reveals duplications of psychoactive alkaloid biosynthetic genes and high mutation rate following tissue culture.</title>
        <authorList>
            <person name="Rajewski A."/>
            <person name="Carter-House D."/>
            <person name="Stajich J."/>
            <person name="Litt A."/>
        </authorList>
    </citation>
    <scope>NUCLEOTIDE SEQUENCE [LARGE SCALE GENOMIC DNA]</scope>
    <source>
        <strain evidence="2">AR-01</strain>
    </source>
</reference>
<organism evidence="2 3">
    <name type="scientific">Datura stramonium</name>
    <name type="common">Jimsonweed</name>
    <name type="synonym">Common thornapple</name>
    <dbReference type="NCBI Taxonomy" id="4076"/>
    <lineage>
        <taxon>Eukaryota</taxon>
        <taxon>Viridiplantae</taxon>
        <taxon>Streptophyta</taxon>
        <taxon>Embryophyta</taxon>
        <taxon>Tracheophyta</taxon>
        <taxon>Spermatophyta</taxon>
        <taxon>Magnoliopsida</taxon>
        <taxon>eudicotyledons</taxon>
        <taxon>Gunneridae</taxon>
        <taxon>Pentapetalae</taxon>
        <taxon>asterids</taxon>
        <taxon>lamiids</taxon>
        <taxon>Solanales</taxon>
        <taxon>Solanaceae</taxon>
        <taxon>Solanoideae</taxon>
        <taxon>Datureae</taxon>
        <taxon>Datura</taxon>
    </lineage>
</organism>
<feature type="transmembrane region" description="Helical" evidence="1">
    <location>
        <begin position="57"/>
        <end position="76"/>
    </location>
</feature>
<evidence type="ECO:0000313" key="3">
    <source>
        <dbReference type="Proteomes" id="UP000823775"/>
    </source>
</evidence>
<dbReference type="Proteomes" id="UP000823775">
    <property type="component" value="Unassembled WGS sequence"/>
</dbReference>
<dbReference type="Gene3D" id="3.90.550.50">
    <property type="match status" value="1"/>
</dbReference>
<dbReference type="InterPro" id="IPR006740">
    <property type="entry name" value="DUF604"/>
</dbReference>
<name>A0ABS8TCP2_DATST</name>
<gene>
    <name evidence="2" type="ORF">HAX54_007236</name>
</gene>
<evidence type="ECO:0000313" key="2">
    <source>
        <dbReference type="EMBL" id="MCD7468765.1"/>
    </source>
</evidence>
<proteinExistence type="predicted"/>
<dbReference type="EMBL" id="JACEIK010001370">
    <property type="protein sequence ID" value="MCD7468765.1"/>
    <property type="molecule type" value="Genomic_DNA"/>
</dbReference>
<keyword evidence="1" id="KW-0812">Transmembrane</keyword>
<keyword evidence="1" id="KW-1133">Transmembrane helix</keyword>
<accession>A0ABS8TCP2</accession>
<comment type="caution">
    <text evidence="2">The sequence shown here is derived from an EMBL/GenBank/DDBJ whole genome shotgun (WGS) entry which is preliminary data.</text>
</comment>
<dbReference type="Pfam" id="PF04646">
    <property type="entry name" value="DUF604"/>
    <property type="match status" value="1"/>
</dbReference>
<keyword evidence="1" id="KW-0472">Membrane</keyword>
<sequence length="513" mass="58600">MALPPKSATSLQLHSITRIILNPIQTSSFPQTKKTKRMHSSKVPNNKTQCSNGVKNLIIIISFLLIIYLLCFNSSVPNTKSLHTSVSLQNDSLSDTSLEHIVFGIASNEQAWSARKELVKMWWKPGRNMRGCVFLEKMPPNYTNNDNDSSLPPICISGDTSRFKYTFRGGTPSAIRVARVVTETVALNHSNVRWYVFGDDDTVFFTENLLKTLSKYDHGLWYYIGSNSEHFLMNKAFSYEMAFGGAGIAISSPLAKVLGKVFDACIERYPHLFGSDARIYSCLAELGVGLTHEPGFHQLDVRGNMFGVLAAHTIRPLVSLHHLEMNDPIFPNMTKMKALDLLYEAAKFDPHRILQQTVCYDRWFTWTVSVSWGYAVQIFSYNVFLPDALRIQESYFPWQTSDLARHYDFDTRPYEPDPCKRQLVYFLHNVSSEIDGKIKTIYKNKTPDNCTITMVSPRRLEEIRVVSPKLVIDRKRLLSPRRQCCDVLPSTSRNVMDIAIRECKEDELIYIHP</sequence>
<keyword evidence="3" id="KW-1185">Reference proteome</keyword>